<feature type="coiled-coil region" evidence="8">
    <location>
        <begin position="2393"/>
        <end position="2420"/>
    </location>
</feature>
<feature type="region of interest" description="Disordered" evidence="9">
    <location>
        <begin position="2677"/>
        <end position="2706"/>
    </location>
</feature>
<comment type="similarity">
    <text evidence="6">Belongs to the TRAFAC class myosin-kinesin ATPase superfamily. Kinesin family. KIN-12 subfamily.</text>
</comment>
<feature type="coiled-coil region" evidence="8">
    <location>
        <begin position="1973"/>
        <end position="2007"/>
    </location>
</feature>
<keyword evidence="5 7" id="KW-0505">Motor protein</keyword>
<feature type="coiled-coil region" evidence="8">
    <location>
        <begin position="849"/>
        <end position="883"/>
    </location>
</feature>
<feature type="region of interest" description="Disordered" evidence="9">
    <location>
        <begin position="1"/>
        <end position="98"/>
    </location>
</feature>
<dbReference type="GO" id="GO:0007018">
    <property type="term" value="P:microtubule-based movement"/>
    <property type="evidence" value="ECO:0007669"/>
    <property type="project" value="InterPro"/>
</dbReference>
<dbReference type="SUPFAM" id="SSF52540">
    <property type="entry name" value="P-loop containing nucleoside triphosphate hydrolases"/>
    <property type="match status" value="1"/>
</dbReference>
<reference evidence="11 12" key="1">
    <citation type="journal article" date="2019" name="Nat. Plants">
        <title>Genome sequencing of Musa balbisiana reveals subgenome evolution and function divergence in polyploid bananas.</title>
        <authorList>
            <person name="Yao X."/>
        </authorList>
    </citation>
    <scope>NUCLEOTIDE SEQUENCE [LARGE SCALE GENOMIC DNA]</scope>
    <source>
        <strain evidence="12">cv. DH-PKW</strain>
        <tissue evidence="11">Leaves</tissue>
    </source>
</reference>
<dbReference type="PRINTS" id="PR00380">
    <property type="entry name" value="KINESINHEAVY"/>
</dbReference>
<keyword evidence="3 7" id="KW-0067">ATP-binding</keyword>
<dbReference type="PANTHER" id="PTHR37739">
    <property type="entry name" value="KINESIN-LIKE PROTEIN KIN-12D"/>
    <property type="match status" value="1"/>
</dbReference>
<evidence type="ECO:0000256" key="9">
    <source>
        <dbReference type="SAM" id="MobiDB-lite"/>
    </source>
</evidence>
<feature type="coiled-coil region" evidence="8">
    <location>
        <begin position="1067"/>
        <end position="1182"/>
    </location>
</feature>
<comment type="caution">
    <text evidence="11">The sequence shown here is derived from an EMBL/GenBank/DDBJ whole genome shotgun (WGS) entry which is preliminary data.</text>
</comment>
<keyword evidence="2 7" id="KW-0547">Nucleotide-binding</keyword>
<feature type="coiled-coil region" evidence="8">
    <location>
        <begin position="2150"/>
        <end position="2212"/>
    </location>
</feature>
<proteinExistence type="inferred from homology"/>
<feature type="coiled-coil region" evidence="8">
    <location>
        <begin position="2995"/>
        <end position="3029"/>
    </location>
</feature>
<accession>A0A4S8IYL1</accession>
<evidence type="ECO:0000259" key="10">
    <source>
        <dbReference type="PROSITE" id="PS50067"/>
    </source>
</evidence>
<organism evidence="11 12">
    <name type="scientific">Musa balbisiana</name>
    <name type="common">Banana</name>
    <dbReference type="NCBI Taxonomy" id="52838"/>
    <lineage>
        <taxon>Eukaryota</taxon>
        <taxon>Viridiplantae</taxon>
        <taxon>Streptophyta</taxon>
        <taxon>Embryophyta</taxon>
        <taxon>Tracheophyta</taxon>
        <taxon>Spermatophyta</taxon>
        <taxon>Magnoliopsida</taxon>
        <taxon>Liliopsida</taxon>
        <taxon>Zingiberales</taxon>
        <taxon>Musaceae</taxon>
        <taxon>Musa</taxon>
    </lineage>
</organism>
<evidence type="ECO:0000256" key="1">
    <source>
        <dbReference type="ARBA" id="ARBA00022701"/>
    </source>
</evidence>
<dbReference type="InterPro" id="IPR001752">
    <property type="entry name" value="Kinesin_motor_dom"/>
</dbReference>
<feature type="coiled-coil region" evidence="8">
    <location>
        <begin position="1308"/>
        <end position="1341"/>
    </location>
</feature>
<dbReference type="GO" id="GO:0008017">
    <property type="term" value="F:microtubule binding"/>
    <property type="evidence" value="ECO:0007669"/>
    <property type="project" value="InterPro"/>
</dbReference>
<feature type="compositionally biased region" description="Polar residues" evidence="9">
    <location>
        <begin position="162"/>
        <end position="207"/>
    </location>
</feature>
<evidence type="ECO:0000256" key="6">
    <source>
        <dbReference type="ARBA" id="ARBA00034488"/>
    </source>
</evidence>
<dbReference type="SMART" id="SM00129">
    <property type="entry name" value="KISc"/>
    <property type="match status" value="1"/>
</dbReference>
<evidence type="ECO:0000256" key="2">
    <source>
        <dbReference type="ARBA" id="ARBA00022741"/>
    </source>
</evidence>
<feature type="compositionally biased region" description="Polar residues" evidence="9">
    <location>
        <begin position="10"/>
        <end position="41"/>
    </location>
</feature>
<dbReference type="Proteomes" id="UP000317650">
    <property type="component" value="Chromosome 10"/>
</dbReference>
<feature type="coiled-coil region" evidence="8">
    <location>
        <begin position="1492"/>
        <end position="1532"/>
    </location>
</feature>
<name>A0A4S8IYL1_MUSBA</name>
<dbReference type="InterPro" id="IPR019821">
    <property type="entry name" value="Kinesin_motor_CS"/>
</dbReference>
<feature type="coiled-coil region" evidence="8">
    <location>
        <begin position="2855"/>
        <end position="2882"/>
    </location>
</feature>
<dbReference type="InterPro" id="IPR027417">
    <property type="entry name" value="P-loop_NTPase"/>
</dbReference>
<dbReference type="EMBL" id="PYDT01000008">
    <property type="protein sequence ID" value="THU53995.1"/>
    <property type="molecule type" value="Genomic_DNA"/>
</dbReference>
<dbReference type="GO" id="GO:0003777">
    <property type="term" value="F:microtubule motor activity"/>
    <property type="evidence" value="ECO:0007669"/>
    <property type="project" value="InterPro"/>
</dbReference>
<feature type="coiled-coil region" evidence="8">
    <location>
        <begin position="677"/>
        <end position="704"/>
    </location>
</feature>
<feature type="compositionally biased region" description="Polar residues" evidence="9">
    <location>
        <begin position="77"/>
        <end position="87"/>
    </location>
</feature>
<keyword evidence="12" id="KW-1185">Reference proteome</keyword>
<dbReference type="FunFam" id="3.40.850.10:FF:000033">
    <property type="entry name" value="Kinesin-like protein KIN-12E"/>
    <property type="match status" value="1"/>
</dbReference>
<feature type="coiled-coil region" evidence="8">
    <location>
        <begin position="1778"/>
        <end position="1833"/>
    </location>
</feature>
<feature type="region of interest" description="Disordered" evidence="9">
    <location>
        <begin position="160"/>
        <end position="207"/>
    </location>
</feature>
<sequence>MLRDLRIFRRNSNTGKAPASESNNENLPVDPSGSSTSQLESDPSRAPLITIQEPVQNPKPGLDQGAISRRKPETTHFRSQGKGSDSSRLPFRTPEKMVSRQRFGWGLKGEPGMNDADNGDDLCYEGPGSQLPPLSRGGSICPGGGFGLITPRMYRTAAKASSAHSDCSSTQSTPTKSVTKPPNSGFSNSRPPVSARTRTMSIGTPRTTPSFATVAHSSEVPHFELKEDPSFWMDHNVQVVIRVRPLSSTEKSLQGLHRCLKQESAHNISWIGQPETRFMFDYVACETINQEMLFRVAGLPMVENCMSGYNSCVFAYGQTGSGKTYTMLGEIGELEVRPSLNRGMTPRIFEFLFARIKAEEESRRDEKLKYSCKCSFLEIYNEQITDLLDPTSSNLLLREDIRKGVYVENLTEYVVENVNDILNLLIQGAANRKVAATNMNRESSRSHSVFTCIIESRWEKDSTVNLRFARLNLVDLAGSERQKTSGAEGERLKEAANINKSLSTLGHVIMVLADVAHGKHRHVPYRDSRLTFLLQDSLGGNSKTMIIANVSPSICSANETLSTLKFAQRARLIQNNAVVNEDASGDVIALRHQIHLLKEELSVLKRQNVSRSLSFRNAIFENHTSEVCDEYVVEKLPEVAEANDDEFQTDEGVDSIRVSMKQLKSLEAILSGALRREKMADTTIKQLQAEIEQLNRLVRQREDDTQSTKMMLKFREDKICRMENLLEGQMPVDSYLMEEKHALSEEVQLLRARVDKNPEVTRFALENIRLLDQLRRFQDFYKEGERELLLAEVIELRNKLMQVFDGKSKLDQHLKSDMETLTVGNPQFACSSRDNESLFVELNKTHQELKSCKSELQSCLEINERLTREISNLRVELNNFRSANHVQHVNLEHRDIDMLELPQMDTQVCEKKECSHEHMMEHAEEILNLQLELDILKTILAEEKSSFVEVEERANHTKNELKSANGRILYMSKQHEDINNELKDARSIIEALESEHILLINEMEEVRERCNQQKEILNKQEQEIFLLRNQSGLCPSEIEKQSTVQEELRNIPHGNYENEGSPLQVKLKKMQASLEKARDLNMRCQSDQVSQTSLEQEMDEVRRQVEIETAEVIVCLQEELAVLEKQADGSKQNELIAKQNLIGLQTELKELRVRLRVMTEENEKLGELIEEKDRDLRSLTEDWERLACEIADILVDGNMSLEEATDQVDSISDSFPKRSWIGEQIERIIKGISERDLLIEELQKCLEEAQNIRCDMEWKLRSLRGATLAITEAQQQESNDKEQEILCLTTEITEKMFTINELENTIELNQSQEHIAELQKLSQNQERARELEQMKKEEEDVVLSVMVEDLLKAKRIINDFKAGMTTPQSCASVSSEQDNGHAVQSSGDYPVDSEQYITADQMKIEAVQSVMNFEQQPVASMLCISSEKLLTDIGHKSTCENVLEYSHDRQSNILLLQKELVIALDHLQYAQTQMDSLLHHQISLHADADKEIHALSMQLNQSQEHIAELQKLSQNQERARELEQMKKEEEDVVLSVMVEDLLKAKRIINDFKAGMTTPQSCASVSSEQDNGHAVQSSGDYPVDSEQYITADQMKIEAVQSVMNFEQQPVASMLCISSEKLLTDIGHKSTCENVLEYSHDRQSNILLLQKELVIALDHLQYAQTQMVQLLKEKEEIKMSEKLNHTSIEKLTINVLQLKSEITEKERNFELGLLQLENKLQAVEKNTMESNTRWQKTKEALELEVSDAKAIAAHKTIEASHLLTKIEEAQGTMRDADIMVNMLLQANETAKCDIERLQNTETMLCYEKNLLIDEVQHLQSSLHTKEKEYASLEKNFESNLIEARGLVLELEDSCRNLQTAFAEKFESLACDLDWIKSNLQDYTESIRSCLEKTWSEIIRKDCALSVLHLCHMGILIERITGLNMENGFLQRGLCKSNTLIADLSERNVKAKEELEICSVLKGKLLVDINNSFNRIAKKEDETAEFRTRLNSFEKEILQLQSQEESMLARSNSMGTELAVLVKELDDNNMNTLTALLGQDKLLKEKEVLSKELDDMTRLLHEAHRVNEMFMDSLRGELALLTDEPHPKIQMKVDVPIISNMGFSNESKLLKKLMNYKFESILTDSFAKDIEFLVVVSELEQNAIKCDQMASHVSKLEKENDTLSSVIEKVSIELILGKIDGDLKSKEIHSLHKENEKMRNAKEKLQEDHLRVTKELQDKICSLESLVTCIEMDLDRKEVKLEEMVNSHTVISKELEAKSEFYEIQKERTKILRSENETLKNKFLEFVSEKDEAIQMLGCSLRHGSDLALSMGVVMSRLLHEIAGLFVLIMDRMHQENFEHKKLASKFIDDIDFLENSIKSLLAENSSLRSDLIHKDEVAKGILFDLRLLQESASIAKDQEDELKQMAATMESLEDELASRSCELDEAIVLGKTLEGELIEKNDKILALELELAEKLATINSISVENFELKSHLQQVSAVKSAIQEELNGKLLVTGRLEDEILTMSTFIGQRNHLIEDLQGGIAKLKEERDHLSTEVHVLKEKLDMAQALAEENEAIATEVRQIAEVRKAYVEEKEEEVKLLERSVEELECTVFALENKVDIVRAEAEKHRLQREEIEMELHSMRDQLSQKNIQVLQKEIAKRDTEILQFKSHISELNMHAEAQAREYKQKFMELEAMAQQVNTDPASSNSASLTSTKSEKGAAKPRGSSSPFKCIGLGLVQQMNSEKDEELTAARRKIEELESLAASRQKEIFMLNTRLAQAESMTHDVIRDLLGVKLDMTSLLDEPETPKVETARVHNNESQKKDQEVIKLRKELNEFIQERQSWLHEIKLRHTEMVDARMMAEKLRQREQFISTENEMLKVENTKYKKRIVDLEDELKKFSDQQNLQHRIHHHAKIKEENTLLKIENEDLNVRLRRSEEVLLRVKEELARYRLSFGKDPCIDFDEEEQLKMKLQESEEERIHLAQKLLNLCTCILKVAGLTDPTTNISPSAAEDAAYQLKDRINSLENEIEDLKLKCKLLHENIRLYEIRQQFSPQQPKTNDNFLSS</sequence>
<protein>
    <recommendedName>
        <fullName evidence="10">Kinesin motor domain-containing protein</fullName>
    </recommendedName>
</protein>
<evidence type="ECO:0000256" key="3">
    <source>
        <dbReference type="ARBA" id="ARBA00022840"/>
    </source>
</evidence>
<feature type="coiled-coil region" evidence="8">
    <location>
        <begin position="2721"/>
        <end position="2748"/>
    </location>
</feature>
<feature type="coiled-coil region" evidence="8">
    <location>
        <begin position="1686"/>
        <end position="1731"/>
    </location>
</feature>
<dbReference type="Pfam" id="PF00225">
    <property type="entry name" value="Kinesin"/>
    <property type="match status" value="1"/>
</dbReference>
<feature type="domain" description="Kinesin motor" evidence="10">
    <location>
        <begin position="236"/>
        <end position="573"/>
    </location>
</feature>
<dbReference type="InterPro" id="IPR036961">
    <property type="entry name" value="Kinesin_motor_dom_sf"/>
</dbReference>
<dbReference type="Gene3D" id="3.40.850.10">
    <property type="entry name" value="Kinesin motor domain"/>
    <property type="match status" value="1"/>
</dbReference>
<evidence type="ECO:0000256" key="4">
    <source>
        <dbReference type="ARBA" id="ARBA00023054"/>
    </source>
</evidence>
<keyword evidence="1" id="KW-0493">Microtubule</keyword>
<dbReference type="PROSITE" id="PS50067">
    <property type="entry name" value="KINESIN_MOTOR_2"/>
    <property type="match status" value="1"/>
</dbReference>
<evidence type="ECO:0000313" key="12">
    <source>
        <dbReference type="Proteomes" id="UP000317650"/>
    </source>
</evidence>
<evidence type="ECO:0000256" key="7">
    <source>
        <dbReference type="PROSITE-ProRule" id="PRU00283"/>
    </source>
</evidence>
<dbReference type="GO" id="GO:0005524">
    <property type="term" value="F:ATP binding"/>
    <property type="evidence" value="ECO:0007669"/>
    <property type="project" value="UniProtKB-UniRule"/>
</dbReference>
<feature type="coiled-coil region" evidence="8">
    <location>
        <begin position="947"/>
        <end position="1030"/>
    </location>
</feature>
<evidence type="ECO:0000313" key="11">
    <source>
        <dbReference type="EMBL" id="THU53995.1"/>
    </source>
</evidence>
<evidence type="ECO:0000256" key="8">
    <source>
        <dbReference type="SAM" id="Coils"/>
    </source>
</evidence>
<dbReference type="STRING" id="52838.A0A4S8IYL1"/>
<gene>
    <name evidence="11" type="ORF">C4D60_Mb10t20300</name>
</gene>
<feature type="coiled-coil region" evidence="8">
    <location>
        <begin position="2568"/>
        <end position="2630"/>
    </location>
</feature>
<dbReference type="GO" id="GO:0005874">
    <property type="term" value="C:microtubule"/>
    <property type="evidence" value="ECO:0007669"/>
    <property type="project" value="UniProtKB-KW"/>
</dbReference>
<dbReference type="PANTHER" id="PTHR37739:SF8">
    <property type="entry name" value="KINESIN-LIKE PROTEIN KIN-12D"/>
    <property type="match status" value="1"/>
</dbReference>
<dbReference type="PROSITE" id="PS00411">
    <property type="entry name" value="KINESIN_MOTOR_1"/>
    <property type="match status" value="1"/>
</dbReference>
<dbReference type="InterPro" id="IPR044986">
    <property type="entry name" value="KIF15/KIN-12"/>
</dbReference>
<feature type="compositionally biased region" description="Low complexity" evidence="9">
    <location>
        <begin position="2683"/>
        <end position="2693"/>
    </location>
</feature>
<feature type="coiled-coil region" evidence="8">
    <location>
        <begin position="2906"/>
        <end position="2965"/>
    </location>
</feature>
<evidence type="ECO:0000256" key="5">
    <source>
        <dbReference type="ARBA" id="ARBA00023175"/>
    </source>
</evidence>
<keyword evidence="4 8" id="KW-0175">Coiled coil</keyword>
<feature type="binding site" evidence="7">
    <location>
        <begin position="317"/>
        <end position="324"/>
    </location>
    <ligand>
        <name>ATP</name>
        <dbReference type="ChEBI" id="CHEBI:30616"/>
    </ligand>
</feature>
<feature type="coiled-coil region" evidence="8">
    <location>
        <begin position="2512"/>
        <end position="2539"/>
    </location>
</feature>